<dbReference type="Proteomes" id="UP001341840">
    <property type="component" value="Unassembled WGS sequence"/>
</dbReference>
<accession>A0ABU6WHF7</accession>
<proteinExistence type="predicted"/>
<evidence type="ECO:0000313" key="2">
    <source>
        <dbReference type="Proteomes" id="UP001341840"/>
    </source>
</evidence>
<protein>
    <submittedName>
        <fullName evidence="1">Uncharacterized protein</fullName>
    </submittedName>
</protein>
<organism evidence="1 2">
    <name type="scientific">Stylosanthes scabra</name>
    <dbReference type="NCBI Taxonomy" id="79078"/>
    <lineage>
        <taxon>Eukaryota</taxon>
        <taxon>Viridiplantae</taxon>
        <taxon>Streptophyta</taxon>
        <taxon>Embryophyta</taxon>
        <taxon>Tracheophyta</taxon>
        <taxon>Spermatophyta</taxon>
        <taxon>Magnoliopsida</taxon>
        <taxon>eudicotyledons</taxon>
        <taxon>Gunneridae</taxon>
        <taxon>Pentapetalae</taxon>
        <taxon>rosids</taxon>
        <taxon>fabids</taxon>
        <taxon>Fabales</taxon>
        <taxon>Fabaceae</taxon>
        <taxon>Papilionoideae</taxon>
        <taxon>50 kb inversion clade</taxon>
        <taxon>dalbergioids sensu lato</taxon>
        <taxon>Dalbergieae</taxon>
        <taxon>Pterocarpus clade</taxon>
        <taxon>Stylosanthes</taxon>
    </lineage>
</organism>
<keyword evidence="2" id="KW-1185">Reference proteome</keyword>
<sequence>MELQRGYENSLYRTDASGHIAARIAHMEPRVIRTRRSILVRSDKRILDLLRLAGFQHIAHPVEWEHDWSLVSAFIERWMYVPVTDSCNIVIDSIHIVWKSVVYFLHSSSELSNRAQYKILQLFQTHFFVWPTSKGGWFVMVWVPERGIYRDGSYNMFAMSCSGWWKFASSCYYFHDVRLKLGRTSFKVG</sequence>
<dbReference type="EMBL" id="JASCZI010181580">
    <property type="protein sequence ID" value="MED6184677.1"/>
    <property type="molecule type" value="Genomic_DNA"/>
</dbReference>
<gene>
    <name evidence="1" type="ORF">PIB30_049825</name>
</gene>
<comment type="caution">
    <text evidence="1">The sequence shown here is derived from an EMBL/GenBank/DDBJ whole genome shotgun (WGS) entry which is preliminary data.</text>
</comment>
<evidence type="ECO:0000313" key="1">
    <source>
        <dbReference type="EMBL" id="MED6184677.1"/>
    </source>
</evidence>
<reference evidence="1 2" key="1">
    <citation type="journal article" date="2023" name="Plants (Basel)">
        <title>Bridging the Gap: Combining Genomics and Transcriptomics Approaches to Understand Stylosanthes scabra, an Orphan Legume from the Brazilian Caatinga.</title>
        <authorList>
            <person name="Ferreira-Neto J.R.C."/>
            <person name="da Silva M.D."/>
            <person name="Binneck E."/>
            <person name="de Melo N.F."/>
            <person name="da Silva R.H."/>
            <person name="de Melo A.L.T.M."/>
            <person name="Pandolfi V."/>
            <person name="Bustamante F.O."/>
            <person name="Brasileiro-Vidal A.C."/>
            <person name="Benko-Iseppon A.M."/>
        </authorList>
    </citation>
    <scope>NUCLEOTIDE SEQUENCE [LARGE SCALE GENOMIC DNA]</scope>
    <source>
        <tissue evidence="1">Leaves</tissue>
    </source>
</reference>
<name>A0ABU6WHF7_9FABA</name>